<evidence type="ECO:0000256" key="2">
    <source>
        <dbReference type="SAM" id="Phobius"/>
    </source>
</evidence>
<proteinExistence type="predicted"/>
<feature type="region of interest" description="Disordered" evidence="1">
    <location>
        <begin position="664"/>
        <end position="704"/>
    </location>
</feature>
<dbReference type="EnsemblMetazoa" id="Aqu2.1.37561_001">
    <property type="protein sequence ID" value="Aqu2.1.37561_001"/>
    <property type="gene ID" value="Aqu2.1.37561"/>
</dbReference>
<feature type="domain" description="Ig-like" evidence="4">
    <location>
        <begin position="130"/>
        <end position="242"/>
    </location>
</feature>
<dbReference type="InterPro" id="IPR036179">
    <property type="entry name" value="Ig-like_dom_sf"/>
</dbReference>
<feature type="domain" description="Ig-like" evidence="4">
    <location>
        <begin position="263"/>
        <end position="339"/>
    </location>
</feature>
<dbReference type="PROSITE" id="PS50835">
    <property type="entry name" value="IG_LIKE"/>
    <property type="match status" value="3"/>
</dbReference>
<keyword evidence="2" id="KW-1133">Transmembrane helix</keyword>
<dbReference type="InterPro" id="IPR013783">
    <property type="entry name" value="Ig-like_fold"/>
</dbReference>
<dbReference type="EnsemblMetazoa" id="XM_019994114.1">
    <property type="protein sequence ID" value="XP_019849673.1"/>
    <property type="gene ID" value="LOC109580677"/>
</dbReference>
<feature type="signal peptide" evidence="3">
    <location>
        <begin position="1"/>
        <end position="22"/>
    </location>
</feature>
<feature type="compositionally biased region" description="Polar residues" evidence="1">
    <location>
        <begin position="680"/>
        <end position="699"/>
    </location>
</feature>
<accession>A0A1X7VC11</accession>
<feature type="domain" description="Ig-like" evidence="4">
    <location>
        <begin position="27"/>
        <end position="117"/>
    </location>
</feature>
<dbReference type="InParanoid" id="A0A1X7VC11"/>
<evidence type="ECO:0000259" key="4">
    <source>
        <dbReference type="PROSITE" id="PS50835"/>
    </source>
</evidence>
<feature type="compositionally biased region" description="Low complexity" evidence="1">
    <location>
        <begin position="852"/>
        <end position="863"/>
    </location>
</feature>
<dbReference type="SUPFAM" id="SSF48726">
    <property type="entry name" value="Immunoglobulin"/>
    <property type="match status" value="2"/>
</dbReference>
<dbReference type="Gene3D" id="2.60.40.10">
    <property type="entry name" value="Immunoglobulins"/>
    <property type="match status" value="1"/>
</dbReference>
<feature type="transmembrane region" description="Helical" evidence="2">
    <location>
        <begin position="710"/>
        <end position="735"/>
    </location>
</feature>
<feature type="region of interest" description="Disordered" evidence="1">
    <location>
        <begin position="788"/>
        <end position="863"/>
    </location>
</feature>
<reference evidence="6" key="1">
    <citation type="journal article" date="2010" name="Nature">
        <title>The Amphimedon queenslandica genome and the evolution of animal complexity.</title>
        <authorList>
            <person name="Srivastava M."/>
            <person name="Simakov O."/>
            <person name="Chapman J."/>
            <person name="Fahey B."/>
            <person name="Gauthier M.E."/>
            <person name="Mitros T."/>
            <person name="Richards G.S."/>
            <person name="Conaco C."/>
            <person name="Dacre M."/>
            <person name="Hellsten U."/>
            <person name="Larroux C."/>
            <person name="Putnam N.H."/>
            <person name="Stanke M."/>
            <person name="Adamska M."/>
            <person name="Darling A."/>
            <person name="Degnan S.M."/>
            <person name="Oakley T.H."/>
            <person name="Plachetzki D.C."/>
            <person name="Zhai Y."/>
            <person name="Adamski M."/>
            <person name="Calcino A."/>
            <person name="Cummins S.F."/>
            <person name="Goodstein D.M."/>
            <person name="Harris C."/>
            <person name="Jackson D.J."/>
            <person name="Leys S.P."/>
            <person name="Shu S."/>
            <person name="Woodcroft B.J."/>
            <person name="Vervoort M."/>
            <person name="Kosik K.S."/>
            <person name="Manning G."/>
            <person name="Degnan B.M."/>
            <person name="Rokhsar D.S."/>
        </authorList>
    </citation>
    <scope>NUCLEOTIDE SEQUENCE [LARGE SCALE GENOMIC DNA]</scope>
</reference>
<organism evidence="5">
    <name type="scientific">Amphimedon queenslandica</name>
    <name type="common">Sponge</name>
    <dbReference type="NCBI Taxonomy" id="400682"/>
    <lineage>
        <taxon>Eukaryota</taxon>
        <taxon>Metazoa</taxon>
        <taxon>Porifera</taxon>
        <taxon>Demospongiae</taxon>
        <taxon>Heteroscleromorpha</taxon>
        <taxon>Haplosclerida</taxon>
        <taxon>Niphatidae</taxon>
        <taxon>Amphimedon</taxon>
    </lineage>
</organism>
<dbReference type="AlphaFoldDB" id="A0A1X7VC11"/>
<dbReference type="InterPro" id="IPR003599">
    <property type="entry name" value="Ig_sub"/>
</dbReference>
<feature type="compositionally biased region" description="Low complexity" evidence="1">
    <location>
        <begin position="664"/>
        <end position="679"/>
    </location>
</feature>
<sequence length="901" mass="98907">MKCLGLAISALLLFALIDEINGFYAQPDVINFISHPQSRIAVLNSSITFHCSVNRTQLDASLPNVSLIWFHNGDLLNDSNNISCSSISVYSTESVVTSTCSIESVQISDEGWYQCHVIDGTNDTYCRNLPCISLVTASKTAQLKVIGGKVDALDVHLTSNVTSVLLGCLGSESTDALFDQQIVWKRNGELINNTDIAEILPSNNLLITANNDTVVTNVIGTYECLVSLPNNSHIIISQTNVLLPQDYGDTKNKSTSLSLTFSPSNLFVNEFLLPHASPVELVCLVTGLYSPYNITWTINSLPISNASRPWISMNQWLSGNYCCHISYNGELSSSCQSINVIQPEPPLISTVFINQDTSSIELNCSSQYPVEWLHNGNALDHNGTSLNVPVSNKSLDELYGIYQCNKLNETIAIYRVLPFGWTNPVPSVHHVSYLPAINFSLIMNSPSFTGGLSKEALSANVTVQVFDGLSSSVVFLYTLTEPFEMNNLMTIGGFYRIKVTIVNDMKERISETTSHTFTFCKLYEPIPPVLTLNCSEKNFSVHWKVSSLDPYPLKTTNYLNIQCYNASGQTVSMKKGWSRYSTNGYASLTPSDNTTVCHFAMHGERAPDCTGPRSTGICSYDEFNIESSTVTPSSSSYAMNSVLYSSLLISSSSSSFIVISSSEQPTTTSTTSPVTPSSTHTFIQTTSHTPTASTEQTPPSTEPDVSSDRIIFISIVVFMIIFILVVCLICILAILRHKRYNKRHDFFDYENDMHLEPTEIISASEADTASIETDYGYLDCTTYRSINADSNDNERASPEPSQGSHVLDPVVQGNNNDSHASTNTNSAKNFVNADSNNSNIDSINHPSHRILNTTEGSNSTSGSSGFTLNYLITGDNGIELISFKFKKDNECNNVDKILMTQ</sequence>
<protein>
    <recommendedName>
        <fullName evidence="4">Ig-like domain-containing protein</fullName>
    </recommendedName>
</protein>
<keyword evidence="3" id="KW-0732">Signal</keyword>
<name>A0A1X7VC11_AMPQE</name>
<dbReference type="KEGG" id="aqu:109580677"/>
<evidence type="ECO:0000256" key="3">
    <source>
        <dbReference type="SAM" id="SignalP"/>
    </source>
</evidence>
<feature type="compositionally biased region" description="Low complexity" evidence="1">
    <location>
        <begin position="834"/>
        <end position="844"/>
    </location>
</feature>
<reference evidence="5" key="2">
    <citation type="submission" date="2017-05" db="UniProtKB">
        <authorList>
            <consortium name="EnsemblMetazoa"/>
        </authorList>
    </citation>
    <scope>IDENTIFICATION</scope>
</reference>
<keyword evidence="2" id="KW-0472">Membrane</keyword>
<dbReference type="InterPro" id="IPR007110">
    <property type="entry name" value="Ig-like_dom"/>
</dbReference>
<dbReference type="Pfam" id="PF13927">
    <property type="entry name" value="Ig_3"/>
    <property type="match status" value="1"/>
</dbReference>
<gene>
    <name evidence="5" type="primary">109580677</name>
</gene>
<evidence type="ECO:0000313" key="6">
    <source>
        <dbReference type="Proteomes" id="UP000007879"/>
    </source>
</evidence>
<evidence type="ECO:0000256" key="1">
    <source>
        <dbReference type="SAM" id="MobiDB-lite"/>
    </source>
</evidence>
<feature type="compositionally biased region" description="Polar residues" evidence="1">
    <location>
        <begin position="812"/>
        <end position="833"/>
    </location>
</feature>
<evidence type="ECO:0000313" key="5">
    <source>
        <dbReference type="EnsemblMetazoa" id="Aqu2.1.37561_001"/>
    </source>
</evidence>
<keyword evidence="2" id="KW-0812">Transmembrane</keyword>
<feature type="chain" id="PRO_5013163512" description="Ig-like domain-containing protein" evidence="3">
    <location>
        <begin position="23"/>
        <end position="901"/>
    </location>
</feature>
<dbReference type="SMART" id="SM00409">
    <property type="entry name" value="IG"/>
    <property type="match status" value="1"/>
</dbReference>
<keyword evidence="6" id="KW-1185">Reference proteome</keyword>
<dbReference type="Proteomes" id="UP000007879">
    <property type="component" value="Unassembled WGS sequence"/>
</dbReference>